<dbReference type="GO" id="GO:0005164">
    <property type="term" value="F:tumor necrosis factor receptor binding"/>
    <property type="evidence" value="ECO:0007669"/>
    <property type="project" value="InterPro"/>
</dbReference>
<dbReference type="GeneTree" id="ENSGT01060000248544"/>
<evidence type="ECO:0000313" key="7">
    <source>
        <dbReference type="Ensembl" id="ENSGMOP00000035315.1"/>
    </source>
</evidence>
<feature type="transmembrane region" description="Helical" evidence="5">
    <location>
        <begin position="49"/>
        <end position="73"/>
    </location>
</feature>
<reference evidence="7" key="1">
    <citation type="submission" date="2025-08" db="UniProtKB">
        <authorList>
            <consortium name="Ensembl"/>
        </authorList>
    </citation>
    <scope>IDENTIFICATION</scope>
</reference>
<sequence>MSAYLCHSVYPSHVYMVDTHANYPPVPRRSVPSKPLPPPPSQGARSCQVLVVMLLFLMISSSAIQAVFLYRLYYPTADVSACCLCFPDIGCASPPTKAPPKLSKPMAHLTGNGYNIRPGKEALSWTTVGDIVLREMKYRDGELFVKNSGFYFVYSKVFFAESALFDHIVLLKTPTYQLRPIEILKARKISLHSQPTVKSNSYLGGVFHLKKGDCIFVNTTSKIIHSIPSENFFGAFML</sequence>
<dbReference type="InterPro" id="IPR006052">
    <property type="entry name" value="TNF_dom"/>
</dbReference>
<evidence type="ECO:0000256" key="4">
    <source>
        <dbReference type="ARBA" id="ARBA00023136"/>
    </source>
</evidence>
<dbReference type="Proteomes" id="UP000694546">
    <property type="component" value="Chromosome 2"/>
</dbReference>
<dbReference type="Gene3D" id="2.60.120.40">
    <property type="match status" value="1"/>
</dbReference>
<comment type="similarity">
    <text evidence="2">Belongs to the tumor necrosis factor family.</text>
</comment>
<keyword evidence="8" id="KW-1185">Reference proteome</keyword>
<organism evidence="7 8">
    <name type="scientific">Gadus morhua</name>
    <name type="common">Atlantic cod</name>
    <dbReference type="NCBI Taxonomy" id="8049"/>
    <lineage>
        <taxon>Eukaryota</taxon>
        <taxon>Metazoa</taxon>
        <taxon>Chordata</taxon>
        <taxon>Craniata</taxon>
        <taxon>Vertebrata</taxon>
        <taxon>Euteleostomi</taxon>
        <taxon>Actinopterygii</taxon>
        <taxon>Neopterygii</taxon>
        <taxon>Teleostei</taxon>
        <taxon>Neoteleostei</taxon>
        <taxon>Acanthomorphata</taxon>
        <taxon>Zeiogadaria</taxon>
        <taxon>Gadariae</taxon>
        <taxon>Gadiformes</taxon>
        <taxon>Gadoidei</taxon>
        <taxon>Gadidae</taxon>
        <taxon>Gadus</taxon>
    </lineage>
</organism>
<dbReference type="GO" id="GO:0005615">
    <property type="term" value="C:extracellular space"/>
    <property type="evidence" value="ECO:0007669"/>
    <property type="project" value="UniProtKB-KW"/>
</dbReference>
<dbReference type="PANTHER" id="PTHR11471">
    <property type="entry name" value="TUMOR NECROSIS FACTOR FAMILY MEMBER"/>
    <property type="match status" value="1"/>
</dbReference>
<dbReference type="Ensembl" id="ENSGMOT00000045544.1">
    <property type="protein sequence ID" value="ENSGMOP00000035315.1"/>
    <property type="gene ID" value="ENSGMOG00000032324.1"/>
</dbReference>
<evidence type="ECO:0000256" key="5">
    <source>
        <dbReference type="SAM" id="Phobius"/>
    </source>
</evidence>
<keyword evidence="3" id="KW-0202">Cytokine</keyword>
<dbReference type="PROSITE" id="PS50049">
    <property type="entry name" value="THD_2"/>
    <property type="match status" value="1"/>
</dbReference>
<keyword evidence="4 5" id="KW-0472">Membrane</keyword>
<dbReference type="PROSITE" id="PS00251">
    <property type="entry name" value="THD_1"/>
    <property type="match status" value="1"/>
</dbReference>
<comment type="subcellular location">
    <subcellularLocation>
        <location evidence="1">Membrane</location>
    </subcellularLocation>
</comment>
<evidence type="ECO:0000256" key="1">
    <source>
        <dbReference type="ARBA" id="ARBA00004370"/>
    </source>
</evidence>
<dbReference type="SUPFAM" id="SSF49842">
    <property type="entry name" value="TNF-like"/>
    <property type="match status" value="1"/>
</dbReference>
<dbReference type="PANTHER" id="PTHR11471:SF34">
    <property type="entry name" value="TUMOR NECROSIS FACTOR LIGAND SUPERFAMILY MEMBER 14"/>
    <property type="match status" value="1"/>
</dbReference>
<accession>A0A8C5AVR0</accession>
<dbReference type="GO" id="GO:0016020">
    <property type="term" value="C:membrane"/>
    <property type="evidence" value="ECO:0007669"/>
    <property type="project" value="UniProtKB-SubCell"/>
</dbReference>
<evidence type="ECO:0000313" key="8">
    <source>
        <dbReference type="Proteomes" id="UP000694546"/>
    </source>
</evidence>
<dbReference type="Pfam" id="PF00229">
    <property type="entry name" value="TNF"/>
    <property type="match status" value="1"/>
</dbReference>
<dbReference type="InterPro" id="IPR021184">
    <property type="entry name" value="TNF_CS"/>
</dbReference>
<evidence type="ECO:0000256" key="2">
    <source>
        <dbReference type="ARBA" id="ARBA00008670"/>
    </source>
</evidence>
<dbReference type="InterPro" id="IPR008983">
    <property type="entry name" value="Tumour_necrosis_fac-like_dom"/>
</dbReference>
<dbReference type="OMA" id="RTIDNSY"/>
<name>A0A8C5AVR0_GADMO</name>
<keyword evidence="5" id="KW-0812">Transmembrane</keyword>
<dbReference type="GO" id="GO:0006955">
    <property type="term" value="P:immune response"/>
    <property type="evidence" value="ECO:0007669"/>
    <property type="project" value="InterPro"/>
</dbReference>
<keyword evidence="5" id="KW-1133">Transmembrane helix</keyword>
<proteinExistence type="inferred from homology"/>
<dbReference type="GO" id="GO:0005125">
    <property type="term" value="F:cytokine activity"/>
    <property type="evidence" value="ECO:0007669"/>
    <property type="project" value="UniProtKB-KW"/>
</dbReference>
<evidence type="ECO:0000259" key="6">
    <source>
        <dbReference type="PROSITE" id="PS50049"/>
    </source>
</evidence>
<reference evidence="7" key="2">
    <citation type="submission" date="2025-09" db="UniProtKB">
        <authorList>
            <consortium name="Ensembl"/>
        </authorList>
    </citation>
    <scope>IDENTIFICATION</scope>
</reference>
<evidence type="ECO:0000256" key="3">
    <source>
        <dbReference type="ARBA" id="ARBA00022514"/>
    </source>
</evidence>
<dbReference type="AlphaFoldDB" id="A0A8C5AVR0"/>
<dbReference type="CDD" id="cd00184">
    <property type="entry name" value="TNF"/>
    <property type="match status" value="1"/>
</dbReference>
<protein>
    <submittedName>
        <fullName evidence="7">TNF superfamily member 14</fullName>
    </submittedName>
</protein>
<dbReference type="SMART" id="SM00207">
    <property type="entry name" value="TNF"/>
    <property type="match status" value="1"/>
</dbReference>
<feature type="domain" description="THD" evidence="6">
    <location>
        <begin position="105"/>
        <end position="238"/>
    </location>
</feature>